<evidence type="ECO:0000256" key="3">
    <source>
        <dbReference type="ARBA" id="ARBA00013252"/>
    </source>
</evidence>
<evidence type="ECO:0000256" key="5">
    <source>
        <dbReference type="ARBA" id="ARBA00030497"/>
    </source>
</evidence>
<dbReference type="PANTHER" id="PTHR12599">
    <property type="entry name" value="PTERIN-4-ALPHA-CARBINOLAMINE DEHYDRATASE"/>
    <property type="match status" value="1"/>
</dbReference>
<reference evidence="7" key="2">
    <citation type="submission" date="2023-05" db="EMBL/GenBank/DDBJ databases">
        <authorList>
            <consortium name="Lawrence Berkeley National Laboratory"/>
            <person name="Steindorff A."/>
            <person name="Hensen N."/>
            <person name="Bonometti L."/>
            <person name="Westerberg I."/>
            <person name="Brannstrom I.O."/>
            <person name="Guillou S."/>
            <person name="Cros-Aarteil S."/>
            <person name="Calhoun S."/>
            <person name="Haridas S."/>
            <person name="Kuo A."/>
            <person name="Mondo S."/>
            <person name="Pangilinan J."/>
            <person name="Riley R."/>
            <person name="Labutti K."/>
            <person name="Andreopoulos B."/>
            <person name="Lipzen A."/>
            <person name="Chen C."/>
            <person name="Yanf M."/>
            <person name="Daum C."/>
            <person name="Ng V."/>
            <person name="Clum A."/>
            <person name="Ohm R."/>
            <person name="Martin F."/>
            <person name="Silar P."/>
            <person name="Natvig D."/>
            <person name="Lalanne C."/>
            <person name="Gautier V."/>
            <person name="Ament-Velasquez S.L."/>
            <person name="Kruys A."/>
            <person name="Hutchinson M.I."/>
            <person name="Powell A.J."/>
            <person name="Barry K."/>
            <person name="Miller A.N."/>
            <person name="Grigoriev I.V."/>
            <person name="Debuchy R."/>
            <person name="Gladieux P."/>
            <person name="Thoren M.H."/>
            <person name="Johannesson H."/>
        </authorList>
    </citation>
    <scope>NUCLEOTIDE SEQUENCE</scope>
    <source>
        <strain evidence="7">CBS 892.96</strain>
    </source>
</reference>
<dbReference type="Proteomes" id="UP001302321">
    <property type="component" value="Unassembled WGS sequence"/>
</dbReference>
<dbReference type="InterPro" id="IPR036428">
    <property type="entry name" value="PCD_sf"/>
</dbReference>
<feature type="compositionally biased region" description="Basic and acidic residues" evidence="6">
    <location>
        <begin position="444"/>
        <end position="468"/>
    </location>
</feature>
<evidence type="ECO:0000313" key="8">
    <source>
        <dbReference type="Proteomes" id="UP001302321"/>
    </source>
</evidence>
<sequence length="542" mass="61312">MRNSFLVKSRPPGLRCLPHDSQSLQTRQFIKPTRPASLTDPIRAGLHRKYEDPFSALRTIPKDNPAVWDYYGSVRKLDPQLGVIGPLRKQDHVLKDSETAKSRVDQKSDSDAGPLTDPEHEVWRRSIEPLLALHGGRWTITEDGTGLERYFNFKTFAKAWNFMSAIVPECKANRHHPEWSNTFRTVFIRWRTHEPDNHISLLDIKLARICDEQAKAFGEVIPEAETNTKSEEKTVTPLASSIADTTIASAPSASSTAVTVDVSKVAATSELAPTTADITTTNNQSHKAQPGVLVEATDQTPSEPSKAVTGIPGQADQLPQRATKSAVQGVAEPMGERSPSEAAGEHRENCKRQPEEEKEEETRSEPLPLEEVLKQDEKCLEETVARIRKKDCTLEEVQETARKLAELAARHQSGEYRFTRELSQERVKIEKEISDRLKFFRRANHEWRQAKKMERRLERDRQEREHQLQSRPPLLQGRSGAGDPGKPPPLEAEPAQGERRLSQPRERRILETQPKKEAQNLAPKEEKPPDRAGLFQSIFRQP</sequence>
<keyword evidence="4" id="KW-0456">Lyase</keyword>
<comment type="catalytic activity">
    <reaction evidence="1">
        <text>(4aS,6R)-4a-hydroxy-L-erythro-5,6,7,8-tetrahydrobiopterin = (6R)-L-erythro-6,7-dihydrobiopterin + H2O</text>
        <dbReference type="Rhea" id="RHEA:11920"/>
        <dbReference type="ChEBI" id="CHEBI:15377"/>
        <dbReference type="ChEBI" id="CHEBI:15642"/>
        <dbReference type="ChEBI" id="CHEBI:43120"/>
        <dbReference type="EC" id="4.2.1.96"/>
    </reaction>
</comment>
<dbReference type="PANTHER" id="PTHR12599:SF0">
    <property type="entry name" value="PTERIN-4-ALPHA-CARBINOLAMINE DEHYDRATASE"/>
    <property type="match status" value="1"/>
</dbReference>
<dbReference type="CDD" id="cd00488">
    <property type="entry name" value="PCD_DCoH"/>
    <property type="match status" value="1"/>
</dbReference>
<evidence type="ECO:0000256" key="4">
    <source>
        <dbReference type="ARBA" id="ARBA00023239"/>
    </source>
</evidence>
<dbReference type="EMBL" id="MU866083">
    <property type="protein sequence ID" value="KAK4181829.1"/>
    <property type="molecule type" value="Genomic_DNA"/>
</dbReference>
<name>A0AAN6WHF4_9PEZI</name>
<dbReference type="GO" id="GO:0006729">
    <property type="term" value="P:tetrahydrobiopterin biosynthetic process"/>
    <property type="evidence" value="ECO:0007669"/>
    <property type="project" value="InterPro"/>
</dbReference>
<feature type="region of interest" description="Disordered" evidence="6">
    <location>
        <begin position="444"/>
        <end position="542"/>
    </location>
</feature>
<evidence type="ECO:0000256" key="2">
    <source>
        <dbReference type="ARBA" id="ARBA00006472"/>
    </source>
</evidence>
<comment type="similarity">
    <text evidence="2">Belongs to the pterin-4-alpha-carbinolamine dehydratase family.</text>
</comment>
<feature type="region of interest" description="Disordered" evidence="6">
    <location>
        <begin position="297"/>
        <end position="370"/>
    </location>
</feature>
<feature type="compositionally biased region" description="Basic and acidic residues" evidence="6">
    <location>
        <begin position="334"/>
        <end position="364"/>
    </location>
</feature>
<dbReference type="SUPFAM" id="SSF55248">
    <property type="entry name" value="PCD-like"/>
    <property type="match status" value="1"/>
</dbReference>
<dbReference type="Pfam" id="PF01329">
    <property type="entry name" value="Pterin_4a"/>
    <property type="match status" value="1"/>
</dbReference>
<dbReference type="EC" id="4.2.1.96" evidence="3"/>
<gene>
    <name evidence="7" type="ORF">QBC36DRAFT_345</name>
</gene>
<feature type="compositionally biased region" description="Basic and acidic residues" evidence="6">
    <location>
        <begin position="92"/>
        <end position="110"/>
    </location>
</feature>
<dbReference type="InterPro" id="IPR001533">
    <property type="entry name" value="Pterin_deHydtase"/>
</dbReference>
<proteinExistence type="inferred from homology"/>
<accession>A0AAN6WHF4</accession>
<reference evidence="7" key="1">
    <citation type="journal article" date="2023" name="Mol. Phylogenet. Evol.">
        <title>Genome-scale phylogeny and comparative genomics of the fungal order Sordariales.</title>
        <authorList>
            <person name="Hensen N."/>
            <person name="Bonometti L."/>
            <person name="Westerberg I."/>
            <person name="Brannstrom I.O."/>
            <person name="Guillou S."/>
            <person name="Cros-Aarteil S."/>
            <person name="Calhoun S."/>
            <person name="Haridas S."/>
            <person name="Kuo A."/>
            <person name="Mondo S."/>
            <person name="Pangilinan J."/>
            <person name="Riley R."/>
            <person name="LaButti K."/>
            <person name="Andreopoulos B."/>
            <person name="Lipzen A."/>
            <person name="Chen C."/>
            <person name="Yan M."/>
            <person name="Daum C."/>
            <person name="Ng V."/>
            <person name="Clum A."/>
            <person name="Steindorff A."/>
            <person name="Ohm R.A."/>
            <person name="Martin F."/>
            <person name="Silar P."/>
            <person name="Natvig D.O."/>
            <person name="Lalanne C."/>
            <person name="Gautier V."/>
            <person name="Ament-Velasquez S.L."/>
            <person name="Kruys A."/>
            <person name="Hutchinson M.I."/>
            <person name="Powell A.J."/>
            <person name="Barry K."/>
            <person name="Miller A.N."/>
            <person name="Grigoriev I.V."/>
            <person name="Debuchy R."/>
            <person name="Gladieux P."/>
            <person name="Hiltunen Thoren M."/>
            <person name="Johannesson H."/>
        </authorList>
    </citation>
    <scope>NUCLEOTIDE SEQUENCE</scope>
    <source>
        <strain evidence="7">CBS 892.96</strain>
    </source>
</reference>
<evidence type="ECO:0000256" key="6">
    <source>
        <dbReference type="SAM" id="MobiDB-lite"/>
    </source>
</evidence>
<feature type="compositionally biased region" description="Basic and acidic residues" evidence="6">
    <location>
        <begin position="496"/>
        <end position="530"/>
    </location>
</feature>
<protein>
    <recommendedName>
        <fullName evidence="3">4a-hydroxytetrahydrobiopterin dehydratase</fullName>
        <ecNumber evidence="3">4.2.1.96</ecNumber>
    </recommendedName>
    <alternativeName>
        <fullName evidence="5">4-alpha-hydroxy-tetrahydropterin dehydratase</fullName>
    </alternativeName>
</protein>
<dbReference type="GO" id="GO:0008124">
    <property type="term" value="F:4-alpha-hydroxytetrahydrobiopterin dehydratase activity"/>
    <property type="evidence" value="ECO:0007669"/>
    <property type="project" value="UniProtKB-EC"/>
</dbReference>
<dbReference type="AlphaFoldDB" id="A0AAN6WHF4"/>
<dbReference type="Gene3D" id="3.30.1360.20">
    <property type="entry name" value="Transcriptional coactivator/pterin dehydratase"/>
    <property type="match status" value="1"/>
</dbReference>
<evidence type="ECO:0000256" key="1">
    <source>
        <dbReference type="ARBA" id="ARBA00001554"/>
    </source>
</evidence>
<organism evidence="7 8">
    <name type="scientific">Triangularia setosa</name>
    <dbReference type="NCBI Taxonomy" id="2587417"/>
    <lineage>
        <taxon>Eukaryota</taxon>
        <taxon>Fungi</taxon>
        <taxon>Dikarya</taxon>
        <taxon>Ascomycota</taxon>
        <taxon>Pezizomycotina</taxon>
        <taxon>Sordariomycetes</taxon>
        <taxon>Sordariomycetidae</taxon>
        <taxon>Sordariales</taxon>
        <taxon>Podosporaceae</taxon>
        <taxon>Triangularia</taxon>
    </lineage>
</organism>
<evidence type="ECO:0000313" key="7">
    <source>
        <dbReference type="EMBL" id="KAK4181829.1"/>
    </source>
</evidence>
<keyword evidence="8" id="KW-1185">Reference proteome</keyword>
<feature type="region of interest" description="Disordered" evidence="6">
    <location>
        <begin position="92"/>
        <end position="119"/>
    </location>
</feature>
<comment type="caution">
    <text evidence="7">The sequence shown here is derived from an EMBL/GenBank/DDBJ whole genome shotgun (WGS) entry which is preliminary data.</text>
</comment>